<dbReference type="PANTHER" id="PTHR14789">
    <property type="entry name" value="CHONDROLECTIN VARIANT CHODLFDELTAE"/>
    <property type="match status" value="1"/>
</dbReference>
<feature type="chain" id="PRO_5044857961" description="CD248" evidence="17">
    <location>
        <begin position="37"/>
        <end position="737"/>
    </location>
</feature>
<dbReference type="InterPro" id="IPR016186">
    <property type="entry name" value="C-type_lectin-like/link_sf"/>
</dbReference>
<feature type="domain" description="EGF-like" evidence="18">
    <location>
        <begin position="350"/>
        <end position="390"/>
    </location>
</feature>
<dbReference type="PROSITE" id="PS50026">
    <property type="entry name" value="EGF_3"/>
    <property type="match status" value="2"/>
</dbReference>
<keyword evidence="2 14" id="KW-0245">EGF-like domain</keyword>
<evidence type="ECO:0000256" key="17">
    <source>
        <dbReference type="SAM" id="SignalP"/>
    </source>
</evidence>
<keyword evidence="10 16" id="KW-0472">Membrane</keyword>
<evidence type="ECO:0000256" key="4">
    <source>
        <dbReference type="ARBA" id="ARBA00022583"/>
    </source>
</evidence>
<dbReference type="InterPro" id="IPR016187">
    <property type="entry name" value="CTDL_fold"/>
</dbReference>
<proteinExistence type="predicted"/>
<evidence type="ECO:0008006" key="22">
    <source>
        <dbReference type="Google" id="ProtNLM"/>
    </source>
</evidence>
<comment type="subcellular location">
    <subcellularLocation>
        <location evidence="1">Membrane</location>
        <topology evidence="1">Single-pass type I membrane protein</topology>
    </subcellularLocation>
</comment>
<dbReference type="InterPro" id="IPR051505">
    <property type="entry name" value="C-type_lectin_domain"/>
</dbReference>
<evidence type="ECO:0000256" key="13">
    <source>
        <dbReference type="ARBA" id="ARBA00023180"/>
    </source>
</evidence>
<keyword evidence="6 17" id="KW-0732">Signal</keyword>
<evidence type="ECO:0000256" key="2">
    <source>
        <dbReference type="ARBA" id="ARBA00022536"/>
    </source>
</evidence>
<organism evidence="20 21">
    <name type="scientific">Coilia grayii</name>
    <name type="common">Gray's grenadier anchovy</name>
    <dbReference type="NCBI Taxonomy" id="363190"/>
    <lineage>
        <taxon>Eukaryota</taxon>
        <taxon>Metazoa</taxon>
        <taxon>Chordata</taxon>
        <taxon>Craniata</taxon>
        <taxon>Vertebrata</taxon>
        <taxon>Euteleostomi</taxon>
        <taxon>Actinopterygii</taxon>
        <taxon>Neopterygii</taxon>
        <taxon>Teleostei</taxon>
        <taxon>Clupei</taxon>
        <taxon>Clupeiformes</taxon>
        <taxon>Clupeoidei</taxon>
        <taxon>Engraulidae</taxon>
        <taxon>Coilinae</taxon>
        <taxon>Coilia</taxon>
    </lineage>
</organism>
<feature type="signal peptide" evidence="17">
    <location>
        <begin position="1"/>
        <end position="36"/>
    </location>
</feature>
<evidence type="ECO:0000256" key="16">
    <source>
        <dbReference type="SAM" id="Phobius"/>
    </source>
</evidence>
<dbReference type="InterPro" id="IPR049883">
    <property type="entry name" value="NOTCH1_EGF-like"/>
</dbReference>
<keyword evidence="4" id="KW-0254">Endocytosis</keyword>
<evidence type="ECO:0000256" key="10">
    <source>
        <dbReference type="ARBA" id="ARBA00023136"/>
    </source>
</evidence>
<dbReference type="GO" id="GO:0030246">
    <property type="term" value="F:carbohydrate binding"/>
    <property type="evidence" value="ECO:0007669"/>
    <property type="project" value="UniProtKB-KW"/>
</dbReference>
<keyword evidence="8" id="KW-0677">Repeat</keyword>
<keyword evidence="21" id="KW-1185">Reference proteome</keyword>
<evidence type="ECO:0000256" key="5">
    <source>
        <dbReference type="ARBA" id="ARBA00022692"/>
    </source>
</evidence>
<dbReference type="CDD" id="cd00054">
    <property type="entry name" value="EGF_CA"/>
    <property type="match status" value="2"/>
</dbReference>
<evidence type="ECO:0000256" key="8">
    <source>
        <dbReference type="ARBA" id="ARBA00022737"/>
    </source>
</evidence>
<evidence type="ECO:0000256" key="7">
    <source>
        <dbReference type="ARBA" id="ARBA00022734"/>
    </source>
</evidence>
<keyword evidence="13" id="KW-0325">Glycoprotein</keyword>
<dbReference type="GO" id="GO:0006897">
    <property type="term" value="P:endocytosis"/>
    <property type="evidence" value="ECO:0007669"/>
    <property type="project" value="UniProtKB-KW"/>
</dbReference>
<evidence type="ECO:0000256" key="9">
    <source>
        <dbReference type="ARBA" id="ARBA00022989"/>
    </source>
</evidence>
<dbReference type="FunFam" id="2.10.25.10:FF:000406">
    <property type="entry name" value="CD248 molecule"/>
    <property type="match status" value="1"/>
</dbReference>
<dbReference type="GO" id="GO:0016020">
    <property type="term" value="C:membrane"/>
    <property type="evidence" value="ECO:0007669"/>
    <property type="project" value="UniProtKB-SubCell"/>
</dbReference>
<evidence type="ECO:0000256" key="1">
    <source>
        <dbReference type="ARBA" id="ARBA00004479"/>
    </source>
</evidence>
<feature type="domain" description="C-type lectin" evidence="19">
    <location>
        <begin position="48"/>
        <end position="172"/>
    </location>
</feature>
<dbReference type="PROSITE" id="PS50041">
    <property type="entry name" value="C_TYPE_LECTIN_2"/>
    <property type="match status" value="1"/>
</dbReference>
<comment type="caution">
    <text evidence="20">The sequence shown here is derived from an EMBL/GenBank/DDBJ whole genome shotgun (WGS) entry which is preliminary data.</text>
</comment>
<comment type="caution">
    <text evidence="14">Lacks conserved residue(s) required for the propagation of feature annotation.</text>
</comment>
<feature type="region of interest" description="Disordered" evidence="15">
    <location>
        <begin position="490"/>
        <end position="561"/>
    </location>
</feature>
<dbReference type="InterPro" id="IPR001304">
    <property type="entry name" value="C-type_lectin-like"/>
</dbReference>
<evidence type="ECO:0000313" key="20">
    <source>
        <dbReference type="EMBL" id="KAL2079309.1"/>
    </source>
</evidence>
<dbReference type="PANTHER" id="PTHR14789:SF4">
    <property type="entry name" value="ENDOSIALIN"/>
    <property type="match status" value="1"/>
</dbReference>
<evidence type="ECO:0000259" key="19">
    <source>
        <dbReference type="PROSITE" id="PS50041"/>
    </source>
</evidence>
<feature type="compositionally biased region" description="Low complexity" evidence="15">
    <location>
        <begin position="495"/>
        <end position="509"/>
    </location>
</feature>
<evidence type="ECO:0000256" key="14">
    <source>
        <dbReference type="PROSITE-ProRule" id="PRU00076"/>
    </source>
</evidence>
<gene>
    <name evidence="20" type="ORF">ACEWY4_025053</name>
</gene>
<evidence type="ECO:0000256" key="3">
    <source>
        <dbReference type="ARBA" id="ARBA00022553"/>
    </source>
</evidence>
<keyword evidence="12" id="KW-0675">Receptor</keyword>
<dbReference type="Gene3D" id="3.10.100.10">
    <property type="entry name" value="Mannose-Binding Protein A, subunit A"/>
    <property type="match status" value="1"/>
</dbReference>
<dbReference type="SUPFAM" id="SSF57196">
    <property type="entry name" value="EGF/Laminin"/>
    <property type="match status" value="2"/>
</dbReference>
<feature type="compositionally biased region" description="Low complexity" evidence="15">
    <location>
        <begin position="614"/>
        <end position="623"/>
    </location>
</feature>
<dbReference type="SUPFAM" id="SSF56436">
    <property type="entry name" value="C-type lectin-like"/>
    <property type="match status" value="1"/>
</dbReference>
<reference evidence="20 21" key="1">
    <citation type="submission" date="2024-09" db="EMBL/GenBank/DDBJ databases">
        <title>A chromosome-level genome assembly of Gray's grenadier anchovy, Coilia grayii.</title>
        <authorList>
            <person name="Fu Z."/>
        </authorList>
    </citation>
    <scope>NUCLEOTIDE SEQUENCE [LARGE SCALE GENOMIC DNA]</scope>
    <source>
        <strain evidence="20">G4</strain>
        <tissue evidence="20">Muscle</tissue>
    </source>
</reference>
<dbReference type="SMART" id="SM00181">
    <property type="entry name" value="EGF"/>
    <property type="match status" value="5"/>
</dbReference>
<feature type="transmembrane region" description="Helical" evidence="16">
    <location>
        <begin position="674"/>
        <end position="698"/>
    </location>
</feature>
<dbReference type="PROSITE" id="PS00010">
    <property type="entry name" value="ASX_HYDROXYL"/>
    <property type="match status" value="2"/>
</dbReference>
<dbReference type="PROSITE" id="PS01187">
    <property type="entry name" value="EGF_CA"/>
    <property type="match status" value="1"/>
</dbReference>
<dbReference type="FunFam" id="2.10.25.10:FF:000009">
    <property type="entry name" value="Low-density lipoprotein receptor isoform 1"/>
    <property type="match status" value="1"/>
</dbReference>
<evidence type="ECO:0000259" key="18">
    <source>
        <dbReference type="PROSITE" id="PS50026"/>
    </source>
</evidence>
<dbReference type="FunFam" id="2.10.25.10:FF:000119">
    <property type="entry name" value="vitamin K-dependent protein S"/>
    <property type="match status" value="1"/>
</dbReference>
<feature type="domain" description="EGF-like" evidence="18">
    <location>
        <begin position="311"/>
        <end position="345"/>
    </location>
</feature>
<dbReference type="PROSITE" id="PS01186">
    <property type="entry name" value="EGF_2"/>
    <property type="match status" value="1"/>
</dbReference>
<dbReference type="SMART" id="SM00034">
    <property type="entry name" value="CLECT"/>
    <property type="match status" value="1"/>
</dbReference>
<dbReference type="InterPro" id="IPR000152">
    <property type="entry name" value="EGF-type_Asp/Asn_hydroxyl_site"/>
</dbReference>
<evidence type="ECO:0000256" key="15">
    <source>
        <dbReference type="SAM" id="MobiDB-lite"/>
    </source>
</evidence>
<evidence type="ECO:0000313" key="21">
    <source>
        <dbReference type="Proteomes" id="UP001591681"/>
    </source>
</evidence>
<evidence type="ECO:0000256" key="6">
    <source>
        <dbReference type="ARBA" id="ARBA00022729"/>
    </source>
</evidence>
<keyword evidence="7" id="KW-0430">Lectin</keyword>
<dbReference type="Gene3D" id="2.10.25.10">
    <property type="entry name" value="Laminin"/>
    <property type="match status" value="5"/>
</dbReference>
<dbReference type="SMART" id="SM00179">
    <property type="entry name" value="EGF_CA"/>
    <property type="match status" value="5"/>
</dbReference>
<dbReference type="EMBL" id="JBHFQA010000022">
    <property type="protein sequence ID" value="KAL2079309.1"/>
    <property type="molecule type" value="Genomic_DNA"/>
</dbReference>
<protein>
    <recommendedName>
        <fullName evidence="22">CD248</fullName>
    </recommendedName>
</protein>
<dbReference type="Proteomes" id="UP001591681">
    <property type="component" value="Unassembled WGS sequence"/>
</dbReference>
<feature type="region of interest" description="Disordered" evidence="15">
    <location>
        <begin position="614"/>
        <end position="668"/>
    </location>
</feature>
<dbReference type="Pfam" id="PF07645">
    <property type="entry name" value="EGF_CA"/>
    <property type="match status" value="3"/>
</dbReference>
<name>A0ABD1IWN9_9TELE</name>
<feature type="disulfide bond" evidence="14">
    <location>
        <begin position="354"/>
        <end position="364"/>
    </location>
</feature>
<dbReference type="InterPro" id="IPR009030">
    <property type="entry name" value="Growth_fac_rcpt_cys_sf"/>
</dbReference>
<keyword evidence="3" id="KW-0597">Phosphoprotein</keyword>
<dbReference type="SUPFAM" id="SSF57184">
    <property type="entry name" value="Growth factor receptor domain"/>
    <property type="match status" value="1"/>
</dbReference>
<keyword evidence="5 16" id="KW-0812">Transmembrane</keyword>
<dbReference type="InterPro" id="IPR000742">
    <property type="entry name" value="EGF"/>
</dbReference>
<keyword evidence="11 14" id="KW-1015">Disulfide bond</keyword>
<sequence length="737" mass="80396">MGWTGVWQRCCAGLPLPRLLGLLLPLLLALLCSVRSLELKEGDAVCTASNSCFVLYFQRKTFLYAWRSCKEQGGDLATLKDPQDAGAVERLFAEVNLRGKHGKLRTWIGLQRQPRQCSASRPLRGFSWVTGDQETRFTNWLGEDSAAACATPRCVVMEYSGVPDADNLKWVDGALLDHRGRVPVQLTHLPYGSMATVPCPAETVGDQTVLCTDMADGTVNWSRGAPFCSAKQSWCAEDNGGCHQMCIDKEDMHVCMCIEGYVLGDDGMSCLPDDPCLSSPCEFECVPVTEGFRCDCPEGYVLEPDEQSCRDLDECLQMPCEQQCVNSPGSYECRCLAGYQLDEATGDCEDVDECMDSELCEHACENMPGSFVCHCHLGFAPTPEDPTRCQDIDECQIEDTCDQMCINYVGGFECYCYEGYELQSNHYTCSVIAEPTEYPSWSQPWQTNREYSTDPPDYGWMTHAPVKTALVPSPVPDYYDVVSNTDNLGQYGSFESLEPVETESPPSVEMLNPTPDPNQESPIPETPTPTPTPSPTTNDITTPDWYEEEEEETTATTAVPTTTFIEGAWNWFLHAATDKPLPLEPAVAGVELGTSNCVLPTTTKHPVLEFFSPSFGSPSVSPVSERDVEGSPSEGGEPEEGGQQEEKKSAAGPGPGPEEGAHVNEEEEEGGSGLLVGLLVPLFIILLALVVLGAIYCARSSSSKPQNKNTSDCYHWISGAADKAGAEHSGTPTKSHV</sequence>
<dbReference type="InterPro" id="IPR001881">
    <property type="entry name" value="EGF-like_Ca-bd_dom"/>
</dbReference>
<evidence type="ECO:0000256" key="12">
    <source>
        <dbReference type="ARBA" id="ARBA00023170"/>
    </source>
</evidence>
<evidence type="ECO:0000256" key="11">
    <source>
        <dbReference type="ARBA" id="ARBA00023157"/>
    </source>
</evidence>
<dbReference type="AlphaFoldDB" id="A0ABD1IWN9"/>
<dbReference type="Pfam" id="PF14670">
    <property type="entry name" value="FXa_inhibition"/>
    <property type="match status" value="1"/>
</dbReference>
<dbReference type="InterPro" id="IPR018097">
    <property type="entry name" value="EGF_Ca-bd_CS"/>
</dbReference>
<feature type="compositionally biased region" description="Low complexity" evidence="15">
    <location>
        <begin position="535"/>
        <end position="544"/>
    </location>
</feature>
<keyword evidence="9 16" id="KW-1133">Transmembrane helix</keyword>
<accession>A0ABD1IWN9</accession>
<feature type="compositionally biased region" description="Pro residues" evidence="15">
    <location>
        <begin position="524"/>
        <end position="534"/>
    </location>
</feature>